<dbReference type="PANTHER" id="PTHR10742:SF386">
    <property type="entry name" value="LYSINE-SPECIFIC HISTONE DEMETHYLASE 1A"/>
    <property type="match status" value="1"/>
</dbReference>
<dbReference type="OrthoDB" id="5977782at2759"/>
<dbReference type="SUPFAM" id="SSF51905">
    <property type="entry name" value="FAD/NAD(P)-binding domain"/>
    <property type="match status" value="2"/>
</dbReference>
<dbReference type="EMBL" id="CAJPWZ010002067">
    <property type="protein sequence ID" value="CAG2230431.1"/>
    <property type="molecule type" value="Genomic_DNA"/>
</dbReference>
<accession>A0A8S3TFY2</accession>
<dbReference type="PANTHER" id="PTHR10742">
    <property type="entry name" value="FLAVIN MONOAMINE OXIDASE"/>
    <property type="match status" value="1"/>
</dbReference>
<evidence type="ECO:0000313" key="5">
    <source>
        <dbReference type="Proteomes" id="UP000683360"/>
    </source>
</evidence>
<dbReference type="GO" id="GO:0003682">
    <property type="term" value="F:chromatin binding"/>
    <property type="evidence" value="ECO:0007669"/>
    <property type="project" value="TreeGrafter"/>
</dbReference>
<dbReference type="Gene3D" id="3.50.50.60">
    <property type="entry name" value="FAD/NAD(P)-binding domain"/>
    <property type="match status" value="2"/>
</dbReference>
<dbReference type="GO" id="GO:0050660">
    <property type="term" value="F:flavin adenine dinucleotide binding"/>
    <property type="evidence" value="ECO:0007669"/>
    <property type="project" value="TreeGrafter"/>
</dbReference>
<dbReference type="InterPro" id="IPR002937">
    <property type="entry name" value="Amino_oxidase"/>
</dbReference>
<evidence type="ECO:0000256" key="2">
    <source>
        <dbReference type="ARBA" id="ARBA00023002"/>
    </source>
</evidence>
<comment type="similarity">
    <text evidence="1">Belongs to the flavin monoamine oxidase family.</text>
</comment>
<organism evidence="4 5">
    <name type="scientific">Mytilus edulis</name>
    <name type="common">Blue mussel</name>
    <dbReference type="NCBI Taxonomy" id="6550"/>
    <lineage>
        <taxon>Eukaryota</taxon>
        <taxon>Metazoa</taxon>
        <taxon>Spiralia</taxon>
        <taxon>Lophotrochozoa</taxon>
        <taxon>Mollusca</taxon>
        <taxon>Bivalvia</taxon>
        <taxon>Autobranchia</taxon>
        <taxon>Pteriomorphia</taxon>
        <taxon>Mytilida</taxon>
        <taxon>Mytiloidea</taxon>
        <taxon>Mytilidae</taxon>
        <taxon>Mytilinae</taxon>
        <taxon>Mytilus</taxon>
    </lineage>
</organism>
<comment type="caution">
    <text evidence="4">The sequence shown here is derived from an EMBL/GenBank/DDBJ whole genome shotgun (WGS) entry which is preliminary data.</text>
</comment>
<evidence type="ECO:0000259" key="3">
    <source>
        <dbReference type="Pfam" id="PF01593"/>
    </source>
</evidence>
<dbReference type="GO" id="GO:0006338">
    <property type="term" value="P:chromatin remodeling"/>
    <property type="evidence" value="ECO:0007669"/>
    <property type="project" value="TreeGrafter"/>
</dbReference>
<evidence type="ECO:0000313" key="4">
    <source>
        <dbReference type="EMBL" id="CAG2230431.1"/>
    </source>
</evidence>
<reference evidence="4" key="1">
    <citation type="submission" date="2021-03" db="EMBL/GenBank/DDBJ databases">
        <authorList>
            <person name="Bekaert M."/>
        </authorList>
    </citation>
    <scope>NUCLEOTIDE SEQUENCE</scope>
</reference>
<name>A0A8S3TFY2_MYTED</name>
<dbReference type="Pfam" id="PF01593">
    <property type="entry name" value="Amino_oxidase"/>
    <property type="match status" value="2"/>
</dbReference>
<dbReference type="AlphaFoldDB" id="A0A8S3TFY2"/>
<dbReference type="InterPro" id="IPR036188">
    <property type="entry name" value="FAD/NAD-bd_sf"/>
</dbReference>
<keyword evidence="5" id="KW-1185">Reference proteome</keyword>
<dbReference type="GO" id="GO:0016491">
    <property type="term" value="F:oxidoreductase activity"/>
    <property type="evidence" value="ECO:0007669"/>
    <property type="project" value="UniProtKB-KW"/>
</dbReference>
<feature type="domain" description="Amine oxidase" evidence="3">
    <location>
        <begin position="423"/>
        <end position="738"/>
    </location>
</feature>
<dbReference type="InterPro" id="IPR050281">
    <property type="entry name" value="Flavin_monoamine_oxidase"/>
</dbReference>
<keyword evidence="2" id="KW-0560">Oxidoreductase</keyword>
<sequence length="751" mass="86290">MKTGKKLYRCHVAKRCDDVAIIGAGIAGTYSGWRLRNLNQKITIYEYSDRVGGRCYTLRFPETPDINVEMAAARFVPKKHKLLYATLRELGLQTEKFIVGKGPSKDTTVYVRGEHLRHQDLGGDKTPYKLHPNERKPVKQLQWEMYKNYTDVLTTNVPEDVKHYYIKDVDGIEMYKQSVMSMYNKFLTPEAQKYIAETSGFDTLEFDISAAVEVMTSPPLNEKEEVLTVSKGFQSIPTTFLERFLSESKRYSIKTNIRFRNIKTNPLNSLLQPMYTDVGIHISYWKELVERENGAVTDGDIAFPMGKEMVNITNKYLSHIYKLPLNAIPQPISGVISLWDNYPYGGAWQEWMPGYIWTDVEQQMTKPSKEDDVFVVSNAFNSRSFSYWTDGALQAVELAMPYFAKRCDDVAIIGAGIAGTYSGWRLRNLNQKITIYEYSDRVGGRCYTLQFPETPDINVELGALRFKPKSHTLLHDTIRKLGLRVEKFELGIGPSNDTIVAVRGTHLRHQDLGGFKTPYILHSNERKPVDQLKWEMFKNNTDVLTTNVPEDVKRFYIKDVDGIEIYKQSITSLYNKFLTPEAQKYIRETSGFAEYDISAAVQVVEYPPSNEEAEVLTVTKGFQSIPTTLLERFLNESRRNQLKLNHHLKAIRKSKSGIYNLYFQPTVTTNGRTRISSDGLLIKQCAKKVILAVNRLSLERLDWQGLYQPHIREYLTKAVKDISAGKSYLSYNSPWWKSSPFTPIMLYQTLH</sequence>
<gene>
    <name evidence="4" type="ORF">MEDL_43267</name>
</gene>
<dbReference type="Proteomes" id="UP000683360">
    <property type="component" value="Unassembled WGS sequence"/>
</dbReference>
<protein>
    <recommendedName>
        <fullName evidence="3">Amine oxidase domain-containing protein</fullName>
    </recommendedName>
</protein>
<evidence type="ECO:0000256" key="1">
    <source>
        <dbReference type="ARBA" id="ARBA00005995"/>
    </source>
</evidence>
<proteinExistence type="inferred from homology"/>
<feature type="domain" description="Amine oxidase" evidence="3">
    <location>
        <begin position="32"/>
        <end position="264"/>
    </location>
</feature>